<accession>A0AAE3DQA1</accession>
<keyword evidence="1" id="KW-0812">Transmembrane</keyword>
<keyword evidence="1" id="KW-0472">Membrane</keyword>
<reference evidence="2 3" key="1">
    <citation type="submission" date="2021-10" db="EMBL/GenBank/DDBJ databases">
        <title>Anaerobic single-cell dispensing facilitates the cultivation of human gut bacteria.</title>
        <authorList>
            <person name="Afrizal A."/>
        </authorList>
    </citation>
    <scope>NUCLEOTIDE SEQUENCE [LARGE SCALE GENOMIC DNA]</scope>
    <source>
        <strain evidence="2 3">CLA-AA-H277</strain>
    </source>
</reference>
<feature type="transmembrane region" description="Helical" evidence="1">
    <location>
        <begin position="52"/>
        <end position="70"/>
    </location>
</feature>
<name>A0AAE3DQA1_9FIRM</name>
<dbReference type="AlphaFoldDB" id="A0AAE3DQA1"/>
<gene>
    <name evidence="2" type="ORF">LKD71_02200</name>
</gene>
<evidence type="ECO:0000256" key="1">
    <source>
        <dbReference type="SAM" id="Phobius"/>
    </source>
</evidence>
<dbReference type="Proteomes" id="UP001197875">
    <property type="component" value="Unassembled WGS sequence"/>
</dbReference>
<keyword evidence="1" id="KW-1133">Transmembrane helix</keyword>
<evidence type="ECO:0000313" key="2">
    <source>
        <dbReference type="EMBL" id="MCC2188645.1"/>
    </source>
</evidence>
<organism evidence="2 3">
    <name type="scientific">Fusicatenibacter faecihominis</name>
    <dbReference type="NCBI Taxonomy" id="2881276"/>
    <lineage>
        <taxon>Bacteria</taxon>
        <taxon>Bacillati</taxon>
        <taxon>Bacillota</taxon>
        <taxon>Clostridia</taxon>
        <taxon>Lachnospirales</taxon>
        <taxon>Lachnospiraceae</taxon>
        <taxon>Fusicatenibacter</taxon>
    </lineage>
</organism>
<keyword evidence="3" id="KW-1185">Reference proteome</keyword>
<comment type="caution">
    <text evidence="2">The sequence shown here is derived from an EMBL/GenBank/DDBJ whole genome shotgun (WGS) entry which is preliminary data.</text>
</comment>
<dbReference type="EMBL" id="JAJEPR010000003">
    <property type="protein sequence ID" value="MCC2188645.1"/>
    <property type="molecule type" value="Genomic_DNA"/>
</dbReference>
<evidence type="ECO:0000313" key="3">
    <source>
        <dbReference type="Proteomes" id="UP001197875"/>
    </source>
</evidence>
<sequence>MLKLFDKHALYNGLGSLIPIQTGATNDWPVIFVLDSRNRILTGGEYSFDCSLISNLAYLALILFFLFLLHKKAVLWKNLRFFLICEVEDTGRI</sequence>
<dbReference type="RefSeq" id="WP_227614172.1">
    <property type="nucleotide sequence ID" value="NZ_JAJEPR010000003.1"/>
</dbReference>
<proteinExistence type="predicted"/>
<protein>
    <submittedName>
        <fullName evidence="2">Uncharacterized protein</fullName>
    </submittedName>
</protein>